<comment type="caution">
    <text evidence="2">The sequence shown here is derived from an EMBL/GenBank/DDBJ whole genome shotgun (WGS) entry which is preliminary data.</text>
</comment>
<dbReference type="EMBL" id="JBBBDM010000010">
    <property type="protein sequence ID" value="MEI5688550.1"/>
    <property type="molecule type" value="Genomic_DNA"/>
</dbReference>
<dbReference type="Proteomes" id="UP001367771">
    <property type="component" value="Unassembled WGS sequence"/>
</dbReference>
<protein>
    <recommendedName>
        <fullName evidence="4">Outer membrane protein beta-barrel domain-containing protein</fullName>
    </recommendedName>
</protein>
<name>A0ABU8H6F9_9SPHN</name>
<proteinExistence type="predicted"/>
<organism evidence="2 3">
    <name type="scientific">Sphingomonas kyungheensis</name>
    <dbReference type="NCBI Taxonomy" id="1069987"/>
    <lineage>
        <taxon>Bacteria</taxon>
        <taxon>Pseudomonadati</taxon>
        <taxon>Pseudomonadota</taxon>
        <taxon>Alphaproteobacteria</taxon>
        <taxon>Sphingomonadales</taxon>
        <taxon>Sphingomonadaceae</taxon>
        <taxon>Sphingomonas</taxon>
    </lineage>
</organism>
<reference evidence="2 3" key="1">
    <citation type="journal article" date="2013" name="Int. J. Syst. Evol. Microbiol.">
        <title>Sphingomonas kyungheensis sp. nov., a bacterium with ginsenoside-converting activity isolated from soil of a ginseng field.</title>
        <authorList>
            <person name="Son H.M."/>
            <person name="Yang J.E."/>
            <person name="Park Y."/>
            <person name="Han C.K."/>
            <person name="Kim S.G."/>
            <person name="Kook M."/>
            <person name="Yi T.H."/>
        </authorList>
    </citation>
    <scope>NUCLEOTIDE SEQUENCE [LARGE SCALE GENOMIC DNA]</scope>
    <source>
        <strain evidence="2 3">LMG 26582</strain>
    </source>
</reference>
<dbReference type="SUPFAM" id="SSF103515">
    <property type="entry name" value="Autotransporter"/>
    <property type="match status" value="1"/>
</dbReference>
<feature type="signal peptide" evidence="1">
    <location>
        <begin position="1"/>
        <end position="23"/>
    </location>
</feature>
<feature type="chain" id="PRO_5046591618" description="Outer membrane protein beta-barrel domain-containing protein" evidence="1">
    <location>
        <begin position="24"/>
        <end position="162"/>
    </location>
</feature>
<keyword evidence="3" id="KW-1185">Reference proteome</keyword>
<accession>A0ABU8H6F9</accession>
<keyword evidence="1" id="KW-0732">Signal</keyword>
<evidence type="ECO:0000313" key="3">
    <source>
        <dbReference type="Proteomes" id="UP001367771"/>
    </source>
</evidence>
<sequence length="162" mass="16673">MRIMGWIAGGLAAAMAAATPAAAQLTLEANGARADARWGGEVGVGYGFGAAGFRLTPMIGALVYRGDNDRYHEDPNGGNARCRDGETGQYAASSKCDDTAVKAYGRVEATYAIPLLATVGAGVRIGDDLRPYGTVALPLLPTISVKGNAGPHYYALGLRVGL</sequence>
<evidence type="ECO:0000313" key="2">
    <source>
        <dbReference type="EMBL" id="MEI5688550.1"/>
    </source>
</evidence>
<evidence type="ECO:0000256" key="1">
    <source>
        <dbReference type="SAM" id="SignalP"/>
    </source>
</evidence>
<dbReference type="InterPro" id="IPR036709">
    <property type="entry name" value="Autotransporte_beta_dom_sf"/>
</dbReference>
<evidence type="ECO:0008006" key="4">
    <source>
        <dbReference type="Google" id="ProtNLM"/>
    </source>
</evidence>
<gene>
    <name evidence="2" type="ORF">V8201_15765</name>
</gene>